<evidence type="ECO:0000313" key="3">
    <source>
        <dbReference type="Proteomes" id="UP000001683"/>
    </source>
</evidence>
<dbReference type="OrthoDB" id="2111949at2"/>
<reference evidence="2 3" key="1">
    <citation type="submission" date="2008-04" db="EMBL/GenBank/DDBJ databases">
        <title>Complete sequence of chromosome of Natranaerobius thermophilus JW/NM-WN-LF.</title>
        <authorList>
            <consortium name="US DOE Joint Genome Institute"/>
            <person name="Copeland A."/>
            <person name="Lucas S."/>
            <person name="Lapidus A."/>
            <person name="Glavina del Rio T."/>
            <person name="Dalin E."/>
            <person name="Tice H."/>
            <person name="Bruce D."/>
            <person name="Goodwin L."/>
            <person name="Pitluck S."/>
            <person name="Chertkov O."/>
            <person name="Brettin T."/>
            <person name="Detter J.C."/>
            <person name="Han C."/>
            <person name="Kuske C.R."/>
            <person name="Schmutz J."/>
            <person name="Larimer F."/>
            <person name="Land M."/>
            <person name="Hauser L."/>
            <person name="Kyrpides N."/>
            <person name="Lykidis A."/>
            <person name="Mesbah N.M."/>
            <person name="Wiegel J."/>
        </authorList>
    </citation>
    <scope>NUCLEOTIDE SEQUENCE [LARGE SCALE GENOMIC DNA]</scope>
    <source>
        <strain evidence="3">ATCC BAA-1301 / DSM 18059 / JW/NM-WN-LF</strain>
    </source>
</reference>
<dbReference type="EMBL" id="CP001034">
    <property type="protein sequence ID" value="ACB85872.1"/>
    <property type="molecule type" value="Genomic_DNA"/>
</dbReference>
<evidence type="ECO:0000313" key="2">
    <source>
        <dbReference type="EMBL" id="ACB85872.1"/>
    </source>
</evidence>
<keyword evidence="1" id="KW-0472">Membrane</keyword>
<protein>
    <submittedName>
        <fullName evidence="2">Uncharacterized protein</fullName>
    </submittedName>
</protein>
<dbReference type="RefSeq" id="WP_012448722.1">
    <property type="nucleotide sequence ID" value="NC_010718.1"/>
</dbReference>
<feature type="transmembrane region" description="Helical" evidence="1">
    <location>
        <begin position="86"/>
        <end position="107"/>
    </location>
</feature>
<keyword evidence="3" id="KW-1185">Reference proteome</keyword>
<feature type="transmembrane region" description="Helical" evidence="1">
    <location>
        <begin position="58"/>
        <end position="80"/>
    </location>
</feature>
<name>B2A8I8_NATTJ</name>
<dbReference type="STRING" id="457570.Nther_2306"/>
<dbReference type="AlphaFoldDB" id="B2A8I8"/>
<accession>B2A8I8</accession>
<feature type="transmembrane region" description="Helical" evidence="1">
    <location>
        <begin position="128"/>
        <end position="146"/>
    </location>
</feature>
<evidence type="ECO:0000256" key="1">
    <source>
        <dbReference type="SAM" id="Phobius"/>
    </source>
</evidence>
<keyword evidence="1" id="KW-0812">Transmembrane</keyword>
<dbReference type="InParanoid" id="B2A8I8"/>
<gene>
    <name evidence="2" type="ordered locus">Nther_2306</name>
</gene>
<proteinExistence type="predicted"/>
<reference evidence="2 3" key="2">
    <citation type="journal article" date="2011" name="J. Bacteriol.">
        <title>Complete genome sequence of the anaerobic, halophilic alkalithermophile Natranaerobius thermophilus JW/NM-WN-LF.</title>
        <authorList>
            <person name="Zhao B."/>
            <person name="Mesbah N.M."/>
            <person name="Dalin E."/>
            <person name="Goodwin L."/>
            <person name="Nolan M."/>
            <person name="Pitluck S."/>
            <person name="Chertkov O."/>
            <person name="Brettin T.S."/>
            <person name="Han J."/>
            <person name="Larimer F.W."/>
            <person name="Land M.L."/>
            <person name="Hauser L."/>
            <person name="Kyrpides N."/>
            <person name="Wiegel J."/>
        </authorList>
    </citation>
    <scope>NUCLEOTIDE SEQUENCE [LARGE SCALE GENOMIC DNA]</scope>
    <source>
        <strain evidence="3">ATCC BAA-1301 / DSM 18059 / JW/NM-WN-LF</strain>
    </source>
</reference>
<sequence>MIDDIFTLGLLSGVVANIPINILDYFLYRLGINKIFIWHISASAFVEKKDIKTSAGLFIGAINDYILAGFKGVTVSYLLYFTSPSFYLIKGVSVGLFFWLLFFGIILRSNIARKDPVEPTTNITHMTWHILLGGLSALLIILLGDVF</sequence>
<dbReference type="Proteomes" id="UP000001683">
    <property type="component" value="Chromosome"/>
</dbReference>
<keyword evidence="1" id="KW-1133">Transmembrane helix</keyword>
<dbReference type="HOGENOM" id="CLU_122311_1_1_9"/>
<dbReference type="KEGG" id="nth:Nther_2306"/>
<organism evidence="2 3">
    <name type="scientific">Natranaerobius thermophilus (strain ATCC BAA-1301 / DSM 18059 / JW/NM-WN-LF)</name>
    <dbReference type="NCBI Taxonomy" id="457570"/>
    <lineage>
        <taxon>Bacteria</taxon>
        <taxon>Bacillati</taxon>
        <taxon>Bacillota</taxon>
        <taxon>Clostridia</taxon>
        <taxon>Natranaerobiales</taxon>
        <taxon>Natranaerobiaceae</taxon>
        <taxon>Natranaerobius</taxon>
    </lineage>
</organism>